<protein>
    <submittedName>
        <fullName evidence="2">Uncharacterized protein</fullName>
    </submittedName>
</protein>
<evidence type="ECO:0000313" key="3">
    <source>
        <dbReference type="Proteomes" id="UP001314170"/>
    </source>
</evidence>
<reference evidence="2 3" key="1">
    <citation type="submission" date="2024-01" db="EMBL/GenBank/DDBJ databases">
        <authorList>
            <person name="Waweru B."/>
        </authorList>
    </citation>
    <scope>NUCLEOTIDE SEQUENCE [LARGE SCALE GENOMIC DNA]</scope>
</reference>
<sequence>MVIVESTTVVSSDKHSKAPVNEEVAKASSQTFDNQEAARADTISTTPVVEPPTRPSNEKGIEVDSMGLDTEEVAKADSHSTSDNQEGARANTFAFDNRDIAKVDSKAPNNRGAQAKSKKDVDDQKVPKDQTACSLMIMVSCKR</sequence>
<organism evidence="2 3">
    <name type="scientific">Dovyalis caffra</name>
    <dbReference type="NCBI Taxonomy" id="77055"/>
    <lineage>
        <taxon>Eukaryota</taxon>
        <taxon>Viridiplantae</taxon>
        <taxon>Streptophyta</taxon>
        <taxon>Embryophyta</taxon>
        <taxon>Tracheophyta</taxon>
        <taxon>Spermatophyta</taxon>
        <taxon>Magnoliopsida</taxon>
        <taxon>eudicotyledons</taxon>
        <taxon>Gunneridae</taxon>
        <taxon>Pentapetalae</taxon>
        <taxon>rosids</taxon>
        <taxon>fabids</taxon>
        <taxon>Malpighiales</taxon>
        <taxon>Salicaceae</taxon>
        <taxon>Flacourtieae</taxon>
        <taxon>Dovyalis</taxon>
    </lineage>
</organism>
<feature type="compositionally biased region" description="Basic and acidic residues" evidence="1">
    <location>
        <begin position="117"/>
        <end position="127"/>
    </location>
</feature>
<feature type="compositionally biased region" description="Polar residues" evidence="1">
    <location>
        <begin position="1"/>
        <end position="11"/>
    </location>
</feature>
<feature type="compositionally biased region" description="Basic and acidic residues" evidence="1">
    <location>
        <begin position="96"/>
        <end position="105"/>
    </location>
</feature>
<proteinExistence type="predicted"/>
<gene>
    <name evidence="2" type="ORF">DCAF_LOCUS2947</name>
</gene>
<comment type="caution">
    <text evidence="2">The sequence shown here is derived from an EMBL/GenBank/DDBJ whole genome shotgun (WGS) entry which is preliminary data.</text>
</comment>
<keyword evidence="3" id="KW-1185">Reference proteome</keyword>
<evidence type="ECO:0000256" key="1">
    <source>
        <dbReference type="SAM" id="MobiDB-lite"/>
    </source>
</evidence>
<dbReference type="Proteomes" id="UP001314170">
    <property type="component" value="Unassembled WGS sequence"/>
</dbReference>
<name>A0AAV1QXB6_9ROSI</name>
<dbReference type="EMBL" id="CAWUPB010000850">
    <property type="protein sequence ID" value="CAK7325274.1"/>
    <property type="molecule type" value="Genomic_DNA"/>
</dbReference>
<accession>A0AAV1QXB6</accession>
<evidence type="ECO:0000313" key="2">
    <source>
        <dbReference type="EMBL" id="CAK7325274.1"/>
    </source>
</evidence>
<dbReference type="AlphaFoldDB" id="A0AAV1QXB6"/>
<feature type="region of interest" description="Disordered" evidence="1">
    <location>
        <begin position="1"/>
        <end position="127"/>
    </location>
</feature>